<dbReference type="InterPro" id="IPR029063">
    <property type="entry name" value="SAM-dependent_MTases_sf"/>
</dbReference>
<protein>
    <submittedName>
        <fullName evidence="2">Methyltransferase FkbM domain protein</fullName>
    </submittedName>
</protein>
<dbReference type="NCBIfam" id="TIGR01444">
    <property type="entry name" value="fkbM_fam"/>
    <property type="match status" value="1"/>
</dbReference>
<keyword evidence="2" id="KW-0808">Transferase</keyword>
<dbReference type="Gene3D" id="3.40.50.150">
    <property type="entry name" value="Vaccinia Virus protein VP39"/>
    <property type="match status" value="1"/>
</dbReference>
<proteinExistence type="predicted"/>
<dbReference type="InterPro" id="IPR006342">
    <property type="entry name" value="FkbM_mtfrase"/>
</dbReference>
<evidence type="ECO:0000313" key="3">
    <source>
        <dbReference type="Proteomes" id="UP000192273"/>
    </source>
</evidence>
<keyword evidence="3" id="KW-1185">Reference proteome</keyword>
<accession>A0A1V0RK02</accession>
<dbReference type="Pfam" id="PF05050">
    <property type="entry name" value="Methyltransf_21"/>
    <property type="match status" value="1"/>
</dbReference>
<keyword evidence="2" id="KW-0489">Methyltransferase</keyword>
<dbReference type="GO" id="GO:0008171">
    <property type="term" value="F:O-methyltransferase activity"/>
    <property type="evidence" value="ECO:0007669"/>
    <property type="project" value="TreeGrafter"/>
</dbReference>
<dbReference type="GO" id="GO:0032259">
    <property type="term" value="P:methylation"/>
    <property type="evidence" value="ECO:0007669"/>
    <property type="project" value="UniProtKB-KW"/>
</dbReference>
<dbReference type="RefSeq" id="WP_081506331.1">
    <property type="nucleotide sequence ID" value="NZ_CP020474.1"/>
</dbReference>
<reference evidence="2 3" key="1">
    <citation type="submission" date="2017-03" db="EMBL/GenBank/DDBJ databases">
        <title>Genome Sequence of Roseovarius mucosus strain SMR3 Isolated from a culture of the Diatom Skeletonema marinoi.</title>
        <authorList>
            <person name="Topel M."/>
            <person name="Pinder M."/>
            <person name="Johansson O.N."/>
            <person name="Kourtchenko O."/>
            <person name="Godhe A."/>
            <person name="Clarke A.K."/>
        </authorList>
    </citation>
    <scope>NUCLEOTIDE SEQUENCE [LARGE SCALE GENOMIC DNA]</scope>
    <source>
        <strain evidence="2 3">SMR3</strain>
    </source>
</reference>
<evidence type="ECO:0000259" key="1">
    <source>
        <dbReference type="Pfam" id="PF05050"/>
    </source>
</evidence>
<dbReference type="KEGG" id="rmm:ROSMUCSMR3_00491"/>
<dbReference type="EMBL" id="CP020474">
    <property type="protein sequence ID" value="ARE81995.1"/>
    <property type="molecule type" value="Genomic_DNA"/>
</dbReference>
<gene>
    <name evidence="2" type="ORF">ROSMUCSMR3_00491</name>
</gene>
<dbReference type="SUPFAM" id="SSF53335">
    <property type="entry name" value="S-adenosyl-L-methionine-dependent methyltransferases"/>
    <property type="match status" value="1"/>
</dbReference>
<sequence length="288" mass="32174">MHVSALLGNLDINCFSDILGPYRILNPDLKICVDGGAGLGETAEKIFKNLPQDDVKVLAFEPNPNNIAEFKFSDPRLTIVDAALGARRGTARFHVAATTQRQSETNPYLVPGTSFVGKLVDEAASFNKGDQYEVQVVRMDDSLRENGCSGAQFIKLDLQGGELDALKGLGDMLGDVHWMWIEYGGQPELLELLIERGFVLFDTQYLFFGDMKPEVKEAFTVTRKGKNSLGRDIFLGRRNQIWRDYSSQFSYCRKSLGMVQTDLVAVAPAHMSSFLDACLFKWRKTTVR</sequence>
<dbReference type="AlphaFoldDB" id="A0A1V0RK02"/>
<dbReference type="InterPro" id="IPR053188">
    <property type="entry name" value="FkbM_Methyltransferase"/>
</dbReference>
<feature type="domain" description="Methyltransferase FkbM" evidence="1">
    <location>
        <begin position="56"/>
        <end position="187"/>
    </location>
</feature>
<dbReference type="OrthoDB" id="7527830at2"/>
<evidence type="ECO:0000313" key="2">
    <source>
        <dbReference type="EMBL" id="ARE81995.1"/>
    </source>
</evidence>
<name>A0A1V0RK02_9RHOB</name>
<dbReference type="PANTHER" id="PTHR36973">
    <property type="entry name" value="SLL1456 PROTEIN-RELATED"/>
    <property type="match status" value="1"/>
</dbReference>
<dbReference type="PANTHER" id="PTHR36973:SF4">
    <property type="entry name" value="NODULATION PROTEIN"/>
    <property type="match status" value="1"/>
</dbReference>
<dbReference type="Proteomes" id="UP000192273">
    <property type="component" value="Chromosome"/>
</dbReference>
<organism evidence="2 3">
    <name type="scientific">Roseovarius mucosus</name>
    <dbReference type="NCBI Taxonomy" id="215743"/>
    <lineage>
        <taxon>Bacteria</taxon>
        <taxon>Pseudomonadati</taxon>
        <taxon>Pseudomonadota</taxon>
        <taxon>Alphaproteobacteria</taxon>
        <taxon>Rhodobacterales</taxon>
        <taxon>Roseobacteraceae</taxon>
        <taxon>Roseovarius</taxon>
    </lineage>
</organism>